<keyword evidence="6" id="KW-0862">Zinc</keyword>
<dbReference type="Gene3D" id="3.20.20.140">
    <property type="entry name" value="Metal-dependent hydrolases"/>
    <property type="match status" value="1"/>
</dbReference>
<dbReference type="Proteomes" id="UP000789595">
    <property type="component" value="Unassembled WGS sequence"/>
</dbReference>
<evidence type="ECO:0000256" key="2">
    <source>
        <dbReference type="ARBA" id="ARBA00005631"/>
    </source>
</evidence>
<evidence type="ECO:0000256" key="3">
    <source>
        <dbReference type="ARBA" id="ARBA00012860"/>
    </source>
</evidence>
<dbReference type="InterPro" id="IPR032466">
    <property type="entry name" value="Metal_Hydrolase"/>
</dbReference>
<evidence type="ECO:0000256" key="1">
    <source>
        <dbReference type="ARBA" id="ARBA00004880"/>
    </source>
</evidence>
<reference evidence="9" key="1">
    <citation type="submission" date="2021-01" db="EMBL/GenBank/DDBJ databases">
        <authorList>
            <person name="Corre E."/>
            <person name="Pelletier E."/>
            <person name="Niang G."/>
            <person name="Scheremetjew M."/>
            <person name="Finn R."/>
            <person name="Kale V."/>
            <person name="Holt S."/>
            <person name="Cochrane G."/>
            <person name="Meng A."/>
            <person name="Brown T."/>
            <person name="Cohen L."/>
        </authorList>
    </citation>
    <scope>NUCLEOTIDE SEQUENCE</scope>
    <source>
        <strain evidence="9">CCMP1756</strain>
    </source>
</reference>
<comment type="pathway">
    <text evidence="1">Pyrimidine metabolism; UMP biosynthesis via de novo pathway; (S)-dihydroorotate from bicarbonate: step 3/3.</text>
</comment>
<protein>
    <recommendedName>
        <fullName evidence="3">dihydroorotase</fullName>
        <ecNumber evidence="3">3.5.2.3</ecNumber>
    </recommendedName>
</protein>
<dbReference type="PROSITE" id="PS00483">
    <property type="entry name" value="DIHYDROOROTASE_2"/>
    <property type="match status" value="1"/>
</dbReference>
<keyword evidence="5" id="KW-0378">Hydrolase</keyword>
<evidence type="ECO:0000259" key="8">
    <source>
        <dbReference type="Pfam" id="PF01979"/>
    </source>
</evidence>
<keyword evidence="4" id="KW-0479">Metal-binding</keyword>
<evidence type="ECO:0000256" key="5">
    <source>
        <dbReference type="ARBA" id="ARBA00022801"/>
    </source>
</evidence>
<keyword evidence="7" id="KW-0665">Pyrimidine biosynthesis</keyword>
<dbReference type="CDD" id="cd01294">
    <property type="entry name" value="DHOase"/>
    <property type="match status" value="1"/>
</dbReference>
<sequence>MAEQLQTLTLARPDDWHHHLRDGAALATTVPFAARTYGRAICMPNLVPPVTTAALAVAYKERIMKHVPKGSSFEPLMTLYLTDSTSPQDIKDAKASGVVVACKLYPKGATTNSHGGVSDIKKIWKTLDAMEECGLLLLVHGEATGSVDVFERERSFLESTFKPLVLSRPGLRIVLEHCTTAEAAAFVQSGPPNVCASVTPQHLLFNRNHMLAGGIKPHLYCMPILKAEEDRAFLVKAVTAPGQKKFFLGTDSAPHEVGNKHSACGCAGVFSAHASLEFYAEVFEDAGCLERLEAFSSQNGADFYGFARNTETVVLKRETWTPPAAYPFAGGRLVPLRAGETIRWKLQEREPGFCASCK</sequence>
<dbReference type="AlphaFoldDB" id="A0A7S4E339"/>
<dbReference type="PIRSF" id="PIRSF001237">
    <property type="entry name" value="DHOdimr"/>
    <property type="match status" value="1"/>
</dbReference>
<dbReference type="SUPFAM" id="SSF51556">
    <property type="entry name" value="Metallo-dependent hydrolases"/>
    <property type="match status" value="1"/>
</dbReference>
<name>A0A7S4E339_9STRA</name>
<dbReference type="GO" id="GO:0004151">
    <property type="term" value="F:dihydroorotase activity"/>
    <property type="evidence" value="ECO:0007669"/>
    <property type="project" value="UniProtKB-EC"/>
</dbReference>
<organism evidence="9">
    <name type="scientific">Pelagomonas calceolata</name>
    <dbReference type="NCBI Taxonomy" id="35677"/>
    <lineage>
        <taxon>Eukaryota</taxon>
        <taxon>Sar</taxon>
        <taxon>Stramenopiles</taxon>
        <taxon>Ochrophyta</taxon>
        <taxon>Pelagophyceae</taxon>
        <taxon>Pelagomonadales</taxon>
        <taxon>Pelagomonadaceae</taxon>
        <taxon>Pelagomonas</taxon>
    </lineage>
</organism>
<dbReference type="InterPro" id="IPR002195">
    <property type="entry name" value="Dihydroorotase_CS"/>
</dbReference>
<dbReference type="UniPathway" id="UPA00070">
    <property type="reaction ID" value="UER00117"/>
</dbReference>
<evidence type="ECO:0000313" key="11">
    <source>
        <dbReference type="Proteomes" id="UP000789595"/>
    </source>
</evidence>
<dbReference type="InterPro" id="IPR004721">
    <property type="entry name" value="DHOdimr"/>
</dbReference>
<accession>A0A7S4E339</accession>
<dbReference type="GO" id="GO:0046872">
    <property type="term" value="F:metal ion binding"/>
    <property type="evidence" value="ECO:0007669"/>
    <property type="project" value="UniProtKB-KW"/>
</dbReference>
<comment type="similarity">
    <text evidence="2">Belongs to the metallo-dependent hydrolases superfamily. DHOase family. Class II DHOase subfamily.</text>
</comment>
<feature type="domain" description="Amidohydrolase-related" evidence="8">
    <location>
        <begin position="15"/>
        <end position="311"/>
    </location>
</feature>
<dbReference type="Pfam" id="PF01979">
    <property type="entry name" value="Amidohydro_1"/>
    <property type="match status" value="1"/>
</dbReference>
<dbReference type="EMBL" id="HBIW01002954">
    <property type="protein sequence ID" value="CAE0687045.1"/>
    <property type="molecule type" value="Transcribed_RNA"/>
</dbReference>
<dbReference type="OrthoDB" id="1670005at2759"/>
<dbReference type="InterPro" id="IPR006680">
    <property type="entry name" value="Amidohydro-rel"/>
</dbReference>
<dbReference type="EC" id="3.5.2.3" evidence="3"/>
<evidence type="ECO:0000256" key="7">
    <source>
        <dbReference type="ARBA" id="ARBA00022975"/>
    </source>
</evidence>
<evidence type="ECO:0000313" key="9">
    <source>
        <dbReference type="EMBL" id="CAE0687045.1"/>
    </source>
</evidence>
<gene>
    <name evidence="9" type="ORF">PCAL00307_LOCUS2479</name>
    <name evidence="10" type="ORF">PECAL_1P12920</name>
</gene>
<dbReference type="GO" id="GO:0006207">
    <property type="term" value="P:'de novo' pyrimidine nucleobase biosynthetic process"/>
    <property type="evidence" value="ECO:0007669"/>
    <property type="project" value="TreeGrafter"/>
</dbReference>
<dbReference type="HAMAP" id="MF_00219">
    <property type="entry name" value="PyrC_classII"/>
    <property type="match status" value="1"/>
</dbReference>
<dbReference type="GO" id="GO:0044205">
    <property type="term" value="P:'de novo' UMP biosynthetic process"/>
    <property type="evidence" value="ECO:0007669"/>
    <property type="project" value="UniProtKB-UniPathway"/>
</dbReference>
<dbReference type="EMBL" id="CAKKNE010000001">
    <property type="protein sequence ID" value="CAH0364902.1"/>
    <property type="molecule type" value="Genomic_DNA"/>
</dbReference>
<evidence type="ECO:0000256" key="4">
    <source>
        <dbReference type="ARBA" id="ARBA00022723"/>
    </source>
</evidence>
<dbReference type="GO" id="GO:0005737">
    <property type="term" value="C:cytoplasm"/>
    <property type="evidence" value="ECO:0007669"/>
    <property type="project" value="TreeGrafter"/>
</dbReference>
<dbReference type="PANTHER" id="PTHR43137">
    <property type="entry name" value="DIHYDROOROTASE"/>
    <property type="match status" value="1"/>
</dbReference>
<reference evidence="10" key="2">
    <citation type="submission" date="2021-11" db="EMBL/GenBank/DDBJ databases">
        <authorList>
            <consortium name="Genoscope - CEA"/>
            <person name="William W."/>
        </authorList>
    </citation>
    <scope>NUCLEOTIDE SEQUENCE</scope>
</reference>
<evidence type="ECO:0000313" key="10">
    <source>
        <dbReference type="EMBL" id="CAH0364902.1"/>
    </source>
</evidence>
<evidence type="ECO:0000256" key="6">
    <source>
        <dbReference type="ARBA" id="ARBA00022833"/>
    </source>
</evidence>
<proteinExistence type="inferred from homology"/>
<keyword evidence="11" id="KW-1185">Reference proteome</keyword>
<dbReference type="PANTHER" id="PTHR43137:SF1">
    <property type="entry name" value="DIHYDROOROTASE"/>
    <property type="match status" value="1"/>
</dbReference>
<dbReference type="NCBIfam" id="TIGR00856">
    <property type="entry name" value="pyrC_dimer"/>
    <property type="match status" value="1"/>
</dbReference>